<dbReference type="PANTHER" id="PTHR46743">
    <property type="entry name" value="TEICHOIC ACIDS EXPORT ATP-BINDING PROTEIN TAGH"/>
    <property type="match status" value="1"/>
</dbReference>
<comment type="caution">
    <text evidence="6">The sequence shown here is derived from an EMBL/GenBank/DDBJ whole genome shotgun (WGS) entry which is preliminary data.</text>
</comment>
<keyword evidence="3" id="KW-0547">Nucleotide-binding</keyword>
<dbReference type="AlphaFoldDB" id="A0A2S3VZ04"/>
<feature type="domain" description="ABC transporter" evidence="5">
    <location>
        <begin position="2"/>
        <end position="215"/>
    </location>
</feature>
<dbReference type="InterPro" id="IPR003439">
    <property type="entry name" value="ABC_transporter-like_ATP-bd"/>
</dbReference>
<dbReference type="InterPro" id="IPR050683">
    <property type="entry name" value="Bact_Polysacc_Export_ATP-bd"/>
</dbReference>
<evidence type="ECO:0000256" key="3">
    <source>
        <dbReference type="ARBA" id="ARBA00022741"/>
    </source>
</evidence>
<keyword evidence="7" id="KW-1185">Reference proteome</keyword>
<keyword evidence="4 6" id="KW-0067">ATP-binding</keyword>
<dbReference type="InterPro" id="IPR017871">
    <property type="entry name" value="ABC_transporter-like_CS"/>
</dbReference>
<dbReference type="SUPFAM" id="SSF52540">
    <property type="entry name" value="P-loop containing nucleoside triphosphate hydrolases"/>
    <property type="match status" value="1"/>
</dbReference>
<dbReference type="Gene3D" id="3.40.50.300">
    <property type="entry name" value="P-loop containing nucleotide triphosphate hydrolases"/>
    <property type="match status" value="1"/>
</dbReference>
<dbReference type="Pfam" id="PF00005">
    <property type="entry name" value="ABC_tran"/>
    <property type="match status" value="1"/>
</dbReference>
<dbReference type="GO" id="GO:0016020">
    <property type="term" value="C:membrane"/>
    <property type="evidence" value="ECO:0007669"/>
    <property type="project" value="InterPro"/>
</dbReference>
<evidence type="ECO:0000256" key="2">
    <source>
        <dbReference type="ARBA" id="ARBA00022448"/>
    </source>
</evidence>
<dbReference type="GO" id="GO:0005524">
    <property type="term" value="F:ATP binding"/>
    <property type="evidence" value="ECO:0007669"/>
    <property type="project" value="UniProtKB-KW"/>
</dbReference>
<keyword evidence="2" id="KW-0813">Transport</keyword>
<dbReference type="SMART" id="SM00382">
    <property type="entry name" value="AAA"/>
    <property type="match status" value="1"/>
</dbReference>
<evidence type="ECO:0000256" key="1">
    <source>
        <dbReference type="ARBA" id="ARBA00005417"/>
    </source>
</evidence>
<dbReference type="CDD" id="cd03220">
    <property type="entry name" value="ABC_KpsT_Wzt"/>
    <property type="match status" value="1"/>
</dbReference>
<gene>
    <name evidence="6" type="primary">kpsT</name>
    <name evidence="6" type="ORF">KMAL_25130</name>
</gene>
<proteinExistence type="inferred from homology"/>
<evidence type="ECO:0000313" key="7">
    <source>
        <dbReference type="Proteomes" id="UP000237344"/>
    </source>
</evidence>
<evidence type="ECO:0000259" key="5">
    <source>
        <dbReference type="PROSITE" id="PS50893"/>
    </source>
</evidence>
<evidence type="ECO:0000313" key="6">
    <source>
        <dbReference type="EMBL" id="POF61841.1"/>
    </source>
</evidence>
<name>A0A2S3VZ04_9PROT</name>
<dbReference type="InterPro" id="IPR015860">
    <property type="entry name" value="ABC_transpr_TagH-like"/>
</dbReference>
<dbReference type="GO" id="GO:0016887">
    <property type="term" value="F:ATP hydrolysis activity"/>
    <property type="evidence" value="ECO:0007669"/>
    <property type="project" value="InterPro"/>
</dbReference>
<dbReference type="GO" id="GO:0140359">
    <property type="term" value="F:ABC-type transporter activity"/>
    <property type="evidence" value="ECO:0007669"/>
    <property type="project" value="InterPro"/>
</dbReference>
<dbReference type="PANTHER" id="PTHR46743:SF2">
    <property type="entry name" value="TEICHOIC ACIDS EXPORT ATP-BINDING PROTEIN TAGH"/>
    <property type="match status" value="1"/>
</dbReference>
<accession>A0A2S3VZ04</accession>
<dbReference type="Proteomes" id="UP000237344">
    <property type="component" value="Unassembled WGS sequence"/>
</dbReference>
<evidence type="ECO:0000256" key="4">
    <source>
        <dbReference type="ARBA" id="ARBA00022840"/>
    </source>
</evidence>
<sequence>MIQFENVTKVYHARGVNKCVLDHQSFVIEKGVSIGIVGVNGAGKSTLTRMIAGIEYPTSGRITRTMSISWPLGFGGAFQGSLTGADNARFIARIYRRPVNDILDYVNSFARLGHYFDAPVKTYSSGMQARLAFAVSLAIRFDCYLVDEVTAVGDQSFRLQCREALLERREHGTLIMVSHDPNTLREYCDQGAVLQNGKLTFYDTIDAAIDASAELYK</sequence>
<reference evidence="6 7" key="1">
    <citation type="submission" date="2018-01" db="EMBL/GenBank/DDBJ databases">
        <title>Draft Genome Sequence of Komagataeibacter maltaceti LMG 1529, a Vinegar Producing Acetic Acid Bacterium Isolated from Malt Vinegar Brewery Acetifiers.</title>
        <authorList>
            <person name="Zhang Q."/>
            <person name="Hollensteiner J."/>
            <person name="Poehlein A."/>
            <person name="Daniel R."/>
        </authorList>
    </citation>
    <scope>NUCLEOTIDE SEQUENCE [LARGE SCALE GENOMIC DNA]</scope>
    <source>
        <strain evidence="6 7">LMG 1529</strain>
    </source>
</reference>
<dbReference type="OrthoDB" id="7157922at2"/>
<dbReference type="PROSITE" id="PS50893">
    <property type="entry name" value="ABC_TRANSPORTER_2"/>
    <property type="match status" value="1"/>
</dbReference>
<dbReference type="PROSITE" id="PS00211">
    <property type="entry name" value="ABC_TRANSPORTER_1"/>
    <property type="match status" value="1"/>
</dbReference>
<dbReference type="InterPro" id="IPR003593">
    <property type="entry name" value="AAA+_ATPase"/>
</dbReference>
<dbReference type="EMBL" id="POTC01000043">
    <property type="protein sequence ID" value="POF61841.1"/>
    <property type="molecule type" value="Genomic_DNA"/>
</dbReference>
<comment type="similarity">
    <text evidence="1">Belongs to the ABC transporter superfamily.</text>
</comment>
<organism evidence="6 7">
    <name type="scientific">Novacetimonas maltaceti</name>
    <dbReference type="NCBI Taxonomy" id="1203393"/>
    <lineage>
        <taxon>Bacteria</taxon>
        <taxon>Pseudomonadati</taxon>
        <taxon>Pseudomonadota</taxon>
        <taxon>Alphaproteobacteria</taxon>
        <taxon>Acetobacterales</taxon>
        <taxon>Acetobacteraceae</taxon>
        <taxon>Novacetimonas</taxon>
    </lineage>
</organism>
<protein>
    <submittedName>
        <fullName evidence="6">Polysialic acid transport ATP-binding protein KpsT</fullName>
    </submittedName>
</protein>
<dbReference type="InterPro" id="IPR027417">
    <property type="entry name" value="P-loop_NTPase"/>
</dbReference>
<dbReference type="RefSeq" id="WP_110096050.1">
    <property type="nucleotide sequence ID" value="NZ_NKUE01000032.1"/>
</dbReference>